<dbReference type="EMBL" id="FOQY01000004">
    <property type="protein sequence ID" value="SFI59041.1"/>
    <property type="molecule type" value="Genomic_DNA"/>
</dbReference>
<dbReference type="Proteomes" id="UP000199111">
    <property type="component" value="Unassembled WGS sequence"/>
</dbReference>
<dbReference type="Gene3D" id="1.10.510.10">
    <property type="entry name" value="Transferase(Phosphotransferase) domain 1"/>
    <property type="match status" value="1"/>
</dbReference>
<dbReference type="InterPro" id="IPR011009">
    <property type="entry name" value="Kinase-like_dom_sf"/>
</dbReference>
<keyword evidence="2" id="KW-0723">Serine/threonine-protein kinase</keyword>
<dbReference type="RefSeq" id="WP_093886174.1">
    <property type="nucleotide sequence ID" value="NZ_FOQY01000004.1"/>
</dbReference>
<keyword evidence="2" id="KW-0808">Transferase</keyword>
<evidence type="ECO:0000313" key="3">
    <source>
        <dbReference type="Proteomes" id="UP000199111"/>
    </source>
</evidence>
<keyword evidence="3" id="KW-1185">Reference proteome</keyword>
<dbReference type="PROSITE" id="PS50011">
    <property type="entry name" value="PROTEIN_KINASE_DOM"/>
    <property type="match status" value="1"/>
</dbReference>
<accession>A0A1I3JFJ0</accession>
<gene>
    <name evidence="2" type="ORF">SAMN05216275_1048</name>
</gene>
<evidence type="ECO:0000259" key="1">
    <source>
        <dbReference type="PROSITE" id="PS50011"/>
    </source>
</evidence>
<reference evidence="3" key="1">
    <citation type="submission" date="2016-10" db="EMBL/GenBank/DDBJ databases">
        <authorList>
            <person name="Varghese N."/>
            <person name="Submissions S."/>
        </authorList>
    </citation>
    <scope>NUCLEOTIDE SEQUENCE [LARGE SCALE GENOMIC DNA]</scope>
    <source>
        <strain evidence="3">CGMCC 4.2126</strain>
    </source>
</reference>
<proteinExistence type="predicted"/>
<dbReference type="AlphaFoldDB" id="A0A1I3JFJ0"/>
<dbReference type="GeneID" id="96297199"/>
<evidence type="ECO:0000313" key="2">
    <source>
        <dbReference type="EMBL" id="SFI59041.1"/>
    </source>
</evidence>
<dbReference type="GO" id="GO:0005524">
    <property type="term" value="F:ATP binding"/>
    <property type="evidence" value="ECO:0007669"/>
    <property type="project" value="InterPro"/>
</dbReference>
<sequence>MIPRTSVPWTLSGRYAPERLLLQNDECDLYLAYPHGGDSTAVTLRVYRPGLSADPALLERVAGLITVEPYTTRLIDYDHAKATWLVQEFLPLGSLRDLMNFMNRGPFHEERSREVVAAVTRCLDGWQNTLGHEVGDFGPEDLLVRQTDPLVLALGHHRAAQWAALPGGSPWPVAPETLEGVRGAPAAWWTLGVVAHELLTGRPAVFEPGDAAVDLGAAGREGWEPLLAGLLTVDPAARWGAAEVRSWLAGAAPDVGAVRRYAPVEFAGRSHATPTALAIDLTARPGAAESWLRDGGRNRLATWLDREVRDERFDRGWLDKAEPVAVAAFAAAFTAGLRPRYRGMAIDAEGLLDLARGGSSGHHAVADAVAAGALAHAARHRCSHPRCPEGTAGGCARLLGVEAEVPVVMAEVRAVLDRLYDIVGPVSAGTWERGVAAAVELCLVPQAARAQRWRLRAESLHPLRRAAIGRVTWWSEQRRKALKGNAGEVETRAAIVSVLLLTSSADEAGRQLAEESREEFRRRRQELTGQGRSVLVRAGRTVESLWFELRLRYPAIRAAVTRVLVERSESGLSRGQAGWRHARARWQSRYGRWRLDRAERRRVGR</sequence>
<feature type="domain" description="Protein kinase" evidence="1">
    <location>
        <begin position="15"/>
        <end position="248"/>
    </location>
</feature>
<dbReference type="SUPFAM" id="SSF56112">
    <property type="entry name" value="Protein kinase-like (PK-like)"/>
    <property type="match status" value="1"/>
</dbReference>
<keyword evidence="2" id="KW-0418">Kinase</keyword>
<protein>
    <submittedName>
        <fullName evidence="2">Serine/threonine protein kinase</fullName>
    </submittedName>
</protein>
<name>A0A1I3JFJ0_9ACTN</name>
<dbReference type="SMART" id="SM00220">
    <property type="entry name" value="S_TKc"/>
    <property type="match status" value="1"/>
</dbReference>
<organism evidence="2 3">
    <name type="scientific">Streptosporangium canum</name>
    <dbReference type="NCBI Taxonomy" id="324952"/>
    <lineage>
        <taxon>Bacteria</taxon>
        <taxon>Bacillati</taxon>
        <taxon>Actinomycetota</taxon>
        <taxon>Actinomycetes</taxon>
        <taxon>Streptosporangiales</taxon>
        <taxon>Streptosporangiaceae</taxon>
        <taxon>Streptosporangium</taxon>
    </lineage>
</organism>
<dbReference type="GO" id="GO:0004674">
    <property type="term" value="F:protein serine/threonine kinase activity"/>
    <property type="evidence" value="ECO:0007669"/>
    <property type="project" value="UniProtKB-KW"/>
</dbReference>
<dbReference type="InterPro" id="IPR000719">
    <property type="entry name" value="Prot_kinase_dom"/>
</dbReference>